<evidence type="ECO:0000313" key="3">
    <source>
        <dbReference type="Proteomes" id="UP000184280"/>
    </source>
</evidence>
<keyword evidence="1" id="KW-0732">Signal</keyword>
<accession>A0A1M7GQ81</accession>
<dbReference type="Pfam" id="PF13585">
    <property type="entry name" value="CHU_C"/>
    <property type="match status" value="1"/>
</dbReference>
<evidence type="ECO:0000256" key="1">
    <source>
        <dbReference type="SAM" id="SignalP"/>
    </source>
</evidence>
<proteinExistence type="predicted"/>
<sequence length="133" mass="15137">MFRQIISSVLVMFASLSVCAQTDTAATDSLTSTGDESKLVMPNTFTPNGDGHNDIFKAKEYRNLSEFHAYIFNRWGQKLYEWTDPAEGWDGTYHGSEVKTGVYFVLVKARGTDDVIYNIRKDVNLLRGDEQRR</sequence>
<dbReference type="EMBL" id="FRCJ01000002">
    <property type="protein sequence ID" value="SHM18331.1"/>
    <property type="molecule type" value="Genomic_DNA"/>
</dbReference>
<dbReference type="AlphaFoldDB" id="A0A1M7GQ81"/>
<protein>
    <submittedName>
        <fullName evidence="2">Gliding motility-associated C-terminal domain-containing protein</fullName>
    </submittedName>
</protein>
<evidence type="ECO:0000313" key="2">
    <source>
        <dbReference type="EMBL" id="SHM18331.1"/>
    </source>
</evidence>
<name>A0A1M7GQ81_XYLRU</name>
<dbReference type="InterPro" id="IPR026341">
    <property type="entry name" value="T9SS_type_B"/>
</dbReference>
<dbReference type="Proteomes" id="UP000184280">
    <property type="component" value="Unassembled WGS sequence"/>
</dbReference>
<organism evidence="2 3">
    <name type="scientific">Xylanibacter ruminicola</name>
    <name type="common">Prevotella ruminicola</name>
    <dbReference type="NCBI Taxonomy" id="839"/>
    <lineage>
        <taxon>Bacteria</taxon>
        <taxon>Pseudomonadati</taxon>
        <taxon>Bacteroidota</taxon>
        <taxon>Bacteroidia</taxon>
        <taxon>Bacteroidales</taxon>
        <taxon>Prevotellaceae</taxon>
        <taxon>Xylanibacter</taxon>
    </lineage>
</organism>
<feature type="chain" id="PRO_5012184184" evidence="1">
    <location>
        <begin position="21"/>
        <end position="133"/>
    </location>
</feature>
<feature type="signal peptide" evidence="1">
    <location>
        <begin position="1"/>
        <end position="20"/>
    </location>
</feature>
<gene>
    <name evidence="2" type="ORF">SAMN04488494_1531</name>
</gene>
<dbReference type="NCBIfam" id="TIGR04131">
    <property type="entry name" value="Bac_Flav_CTERM"/>
    <property type="match status" value="1"/>
</dbReference>
<reference evidence="2 3" key="1">
    <citation type="submission" date="2016-11" db="EMBL/GenBank/DDBJ databases">
        <authorList>
            <person name="Jaros S."/>
            <person name="Januszkiewicz K."/>
            <person name="Wedrychowicz H."/>
        </authorList>
    </citation>
    <scope>NUCLEOTIDE SEQUENCE [LARGE SCALE GENOMIC DNA]</scope>
    <source>
        <strain evidence="2 3">BPI-34</strain>
    </source>
</reference>